<reference evidence="1 2" key="1">
    <citation type="submission" date="2016-10" db="EMBL/GenBank/DDBJ databases">
        <title>Draft Genome Sequence of one Bacillus cereus strain isolated from pooled breast milk.</title>
        <authorList>
            <person name="Woudstra C."/>
            <person name="Chamoin A."/>
            <person name="Gentil S."/>
            <person name="Rambeloson T."/>
            <person name="Delannoye S."/>
            <person name="Heinnekine J.A."/>
            <person name="Herbin S."/>
            <person name="Fach P."/>
        </authorList>
    </citation>
    <scope>NUCLEOTIDE SEQUENCE [LARGE SCALE GENOMIC DNA]</scope>
    <source>
        <strain evidence="1 2">16SBCL1279</strain>
    </source>
</reference>
<evidence type="ECO:0000313" key="1">
    <source>
        <dbReference type="EMBL" id="OJS94517.1"/>
    </source>
</evidence>
<dbReference type="AlphaFoldDB" id="A0A9X5VBV9"/>
<dbReference type="EMBL" id="MLYK01000040">
    <property type="protein sequence ID" value="OJS94517.1"/>
    <property type="molecule type" value="Genomic_DNA"/>
</dbReference>
<protein>
    <submittedName>
        <fullName evidence="1">Uncharacterized protein</fullName>
    </submittedName>
</protein>
<comment type="caution">
    <text evidence="1">The sequence shown here is derived from an EMBL/GenBank/DDBJ whole genome shotgun (WGS) entry which is preliminary data.</text>
</comment>
<dbReference type="RefSeq" id="WP_065382014.1">
    <property type="nucleotide sequence ID" value="NZ_CP014486.1"/>
</dbReference>
<proteinExistence type="predicted"/>
<organism evidence="1 2">
    <name type="scientific">Bacillus cereus</name>
    <dbReference type="NCBI Taxonomy" id="1396"/>
    <lineage>
        <taxon>Bacteria</taxon>
        <taxon>Bacillati</taxon>
        <taxon>Bacillota</taxon>
        <taxon>Bacilli</taxon>
        <taxon>Bacillales</taxon>
        <taxon>Bacillaceae</taxon>
        <taxon>Bacillus</taxon>
        <taxon>Bacillus cereus group</taxon>
    </lineage>
</organism>
<dbReference type="Proteomes" id="UP000184161">
    <property type="component" value="Unassembled WGS sequence"/>
</dbReference>
<evidence type="ECO:0000313" key="2">
    <source>
        <dbReference type="Proteomes" id="UP000184161"/>
    </source>
</evidence>
<sequence>MLAERKRMVVTGQSAIDMVEETVNKQYTEAQLHLFQNIANRRAKRKARKIFREESKINAYESR</sequence>
<accession>A0A9X5VBV9</accession>
<name>A0A9X5VBV9_BACCE</name>
<gene>
    <name evidence="1" type="ORF">BKK64_17550</name>
</gene>